<proteinExistence type="predicted"/>
<keyword evidence="1" id="KW-0732">Signal</keyword>
<feature type="chain" id="PRO_5030707431" description="Secreted protein" evidence="1">
    <location>
        <begin position="18"/>
        <end position="194"/>
    </location>
</feature>
<evidence type="ECO:0000256" key="1">
    <source>
        <dbReference type="SAM" id="SignalP"/>
    </source>
</evidence>
<protein>
    <recommendedName>
        <fullName evidence="3">Secreted protein</fullName>
    </recommendedName>
</protein>
<gene>
    <name evidence="2" type="ORF">PMIC02512_LOCUS4030</name>
</gene>
<dbReference type="AlphaFoldDB" id="A0A7S2TDS1"/>
<reference evidence="2" key="1">
    <citation type="submission" date="2021-01" db="EMBL/GenBank/DDBJ databases">
        <authorList>
            <person name="Corre E."/>
            <person name="Pelletier E."/>
            <person name="Niang G."/>
            <person name="Scheremetjew M."/>
            <person name="Finn R."/>
            <person name="Kale V."/>
            <person name="Holt S."/>
            <person name="Cochrane G."/>
            <person name="Meng A."/>
            <person name="Brown T."/>
            <person name="Cohen L."/>
        </authorList>
    </citation>
    <scope>NUCLEOTIDE SEQUENCE</scope>
    <source>
        <strain evidence="2">CCCM 845</strain>
    </source>
</reference>
<dbReference type="EMBL" id="HBHN01016173">
    <property type="protein sequence ID" value="CAD9726558.1"/>
    <property type="molecule type" value="Transcribed_RNA"/>
</dbReference>
<accession>A0A7S2TDS1</accession>
<evidence type="ECO:0000313" key="2">
    <source>
        <dbReference type="EMBL" id="CAD9726558.1"/>
    </source>
</evidence>
<feature type="signal peptide" evidence="1">
    <location>
        <begin position="1"/>
        <end position="17"/>
    </location>
</feature>
<name>A0A7S2TDS1_PROMC</name>
<evidence type="ECO:0008006" key="3">
    <source>
        <dbReference type="Google" id="ProtNLM"/>
    </source>
</evidence>
<sequence>MTVFFFFFFFFFHDSTQWEGRRALVRARAPLSLLLEVDDDLGAAAPRALHGRVSGLHLQDLAQAASHRLQSRRGRHADGLPEARDAEVVHRRLGLHLLLAICRGLLLNALEEADRGTNVEARGLLRGHLHLHRALGGGRNLGLRHVLLLLGHPRRQRGPGTSAQESWNVFSKAVDGCASTSSLKARSALPVPKT</sequence>
<organism evidence="2">
    <name type="scientific">Prorocentrum micans</name>
    <name type="common">Red tide dinoflagellate</name>
    <dbReference type="NCBI Taxonomy" id="2945"/>
    <lineage>
        <taxon>Eukaryota</taxon>
        <taxon>Sar</taxon>
        <taxon>Alveolata</taxon>
        <taxon>Dinophyceae</taxon>
        <taxon>Prorocentrales</taxon>
        <taxon>Prorocentraceae</taxon>
        <taxon>Prorocentrum</taxon>
    </lineage>
</organism>